<evidence type="ECO:0000256" key="4">
    <source>
        <dbReference type="ARBA" id="ARBA00013404"/>
    </source>
</evidence>
<dbReference type="GO" id="GO:0016020">
    <property type="term" value="C:membrane"/>
    <property type="evidence" value="ECO:0007669"/>
    <property type="project" value="UniProtKB-SubCell"/>
</dbReference>
<accession>A0A1L7WCN6</accession>
<reference evidence="17 18" key="1">
    <citation type="submission" date="2016-03" db="EMBL/GenBank/DDBJ databases">
        <authorList>
            <person name="Ploux O."/>
        </authorList>
    </citation>
    <scope>NUCLEOTIDE SEQUENCE [LARGE SCALE GENOMIC DNA]</scope>
    <source>
        <strain evidence="17 18">UAMH 11012</strain>
    </source>
</reference>
<keyword evidence="14" id="KW-0472">Membrane</keyword>
<dbReference type="STRING" id="576137.A0A1L7WCN6"/>
<dbReference type="InterPro" id="IPR035437">
    <property type="entry name" value="SNase_OB-fold_sf"/>
</dbReference>
<evidence type="ECO:0000256" key="7">
    <source>
        <dbReference type="ARBA" id="ARBA00022722"/>
    </source>
</evidence>
<evidence type="ECO:0000256" key="14">
    <source>
        <dbReference type="ARBA" id="ARBA00023136"/>
    </source>
</evidence>
<dbReference type="GO" id="GO:0016787">
    <property type="term" value="F:hydrolase activity"/>
    <property type="evidence" value="ECO:0007669"/>
    <property type="project" value="UniProtKB-KW"/>
</dbReference>
<keyword evidence="13" id="KW-0496">Mitochondrion</keyword>
<dbReference type="FunFam" id="2.40.50.90:FF:000029">
    <property type="entry name" value="Probable endonuclease lcl3"/>
    <property type="match status" value="1"/>
</dbReference>
<evidence type="ECO:0000256" key="5">
    <source>
        <dbReference type="ARBA" id="ARBA00014651"/>
    </source>
</evidence>
<evidence type="ECO:0000256" key="15">
    <source>
        <dbReference type="SAM" id="MobiDB-lite"/>
    </source>
</evidence>
<comment type="subcellular location">
    <subcellularLocation>
        <location evidence="1">Membrane</location>
        <topology evidence="1">Single-pass membrane protein</topology>
    </subcellularLocation>
    <subcellularLocation>
        <location evidence="2">Mitochondrion</location>
    </subcellularLocation>
</comment>
<dbReference type="Proteomes" id="UP000184330">
    <property type="component" value="Unassembled WGS sequence"/>
</dbReference>
<dbReference type="SUPFAM" id="SSF50199">
    <property type="entry name" value="Staphylococcal nuclease"/>
    <property type="match status" value="1"/>
</dbReference>
<evidence type="ECO:0000256" key="6">
    <source>
        <dbReference type="ARBA" id="ARBA00022692"/>
    </source>
</evidence>
<evidence type="ECO:0000256" key="3">
    <source>
        <dbReference type="ARBA" id="ARBA00005435"/>
    </source>
</evidence>
<dbReference type="GO" id="GO:0004519">
    <property type="term" value="F:endonuclease activity"/>
    <property type="evidence" value="ECO:0007669"/>
    <property type="project" value="UniProtKB-KW"/>
</dbReference>
<dbReference type="PANTHER" id="PTHR12302:SF3">
    <property type="entry name" value="SERINE_THREONINE-PROTEIN KINASE 31"/>
    <property type="match status" value="1"/>
</dbReference>
<evidence type="ECO:0000256" key="11">
    <source>
        <dbReference type="ARBA" id="ARBA00022837"/>
    </source>
</evidence>
<dbReference type="InterPro" id="IPR016071">
    <property type="entry name" value="Staphylococal_nuclease_OB-fold"/>
</dbReference>
<organism evidence="17 18">
    <name type="scientific">Phialocephala subalpina</name>
    <dbReference type="NCBI Taxonomy" id="576137"/>
    <lineage>
        <taxon>Eukaryota</taxon>
        <taxon>Fungi</taxon>
        <taxon>Dikarya</taxon>
        <taxon>Ascomycota</taxon>
        <taxon>Pezizomycotina</taxon>
        <taxon>Leotiomycetes</taxon>
        <taxon>Helotiales</taxon>
        <taxon>Mollisiaceae</taxon>
        <taxon>Phialocephala</taxon>
        <taxon>Phialocephala fortinii species complex</taxon>
    </lineage>
</organism>
<protein>
    <recommendedName>
        <fullName evidence="4">Probable endonuclease LCL3</fullName>
    </recommendedName>
    <alternativeName>
        <fullName evidence="5">Probable endonuclease lcl3</fullName>
    </alternativeName>
</protein>
<name>A0A1L7WCN6_9HELO</name>
<dbReference type="AlphaFoldDB" id="A0A1L7WCN6"/>
<dbReference type="GO" id="GO:0005739">
    <property type="term" value="C:mitochondrion"/>
    <property type="evidence" value="ECO:0007669"/>
    <property type="project" value="UniProtKB-SubCell"/>
</dbReference>
<keyword evidence="7" id="KW-0540">Nuclease</keyword>
<evidence type="ECO:0000313" key="18">
    <source>
        <dbReference type="Proteomes" id="UP000184330"/>
    </source>
</evidence>
<dbReference type="PANTHER" id="PTHR12302">
    <property type="entry name" value="EBNA2 BINDING PROTEIN P100"/>
    <property type="match status" value="1"/>
</dbReference>
<sequence>MRWPPWSTESSRDRDDKKKPISWTDNLNATDWSHYTDPRTIIPTILLTTTILASARLYRTYLRRIPEAAHIKPKFFRKRSLFGTVTRVGDADNFHLYHQPGGRLAGWGWLPWRRIPEKKSDLKNNTIHIRLAGIDAPEGAHFGKTAQPYSAEALEWLKSYVMNRRVRAYIYKQDQYSRIVATVFVRRFLFQKDVGKEMLKKGLATMYEAKMGAEYGDFEEDYRKAEQIAKRKKLGMWSGKSKDYESPMDYKKRTAALNEQK</sequence>
<dbReference type="Pfam" id="PF00565">
    <property type="entry name" value="SNase"/>
    <property type="match status" value="1"/>
</dbReference>
<gene>
    <name evidence="17" type="ORF">PAC_00413</name>
</gene>
<keyword evidence="9 17" id="KW-0255">Endonuclease</keyword>
<dbReference type="SMART" id="SM00318">
    <property type="entry name" value="SNc"/>
    <property type="match status" value="1"/>
</dbReference>
<evidence type="ECO:0000259" key="16">
    <source>
        <dbReference type="PROSITE" id="PS50830"/>
    </source>
</evidence>
<dbReference type="GO" id="GO:0046872">
    <property type="term" value="F:metal ion binding"/>
    <property type="evidence" value="ECO:0007669"/>
    <property type="project" value="UniProtKB-KW"/>
</dbReference>
<dbReference type="PROSITE" id="PS50830">
    <property type="entry name" value="TNASE_3"/>
    <property type="match status" value="1"/>
</dbReference>
<keyword evidence="18" id="KW-1185">Reference proteome</keyword>
<comment type="similarity">
    <text evidence="3">Belongs to the LCL3 family.</text>
</comment>
<keyword evidence="11" id="KW-0106">Calcium</keyword>
<feature type="domain" description="TNase-like" evidence="16">
    <location>
        <begin position="79"/>
        <end position="239"/>
    </location>
</feature>
<proteinExistence type="inferred from homology"/>
<dbReference type="Gene3D" id="2.40.50.90">
    <property type="match status" value="1"/>
</dbReference>
<evidence type="ECO:0000313" key="17">
    <source>
        <dbReference type="EMBL" id="CZR50540.1"/>
    </source>
</evidence>
<evidence type="ECO:0000256" key="9">
    <source>
        <dbReference type="ARBA" id="ARBA00022759"/>
    </source>
</evidence>
<feature type="region of interest" description="Disordered" evidence="15">
    <location>
        <begin position="1"/>
        <end position="20"/>
    </location>
</feature>
<keyword evidence="10" id="KW-0378">Hydrolase</keyword>
<keyword evidence="8" id="KW-0479">Metal-binding</keyword>
<feature type="compositionally biased region" description="Basic and acidic residues" evidence="15">
    <location>
        <begin position="10"/>
        <end position="19"/>
    </location>
</feature>
<evidence type="ECO:0000256" key="13">
    <source>
        <dbReference type="ARBA" id="ARBA00023128"/>
    </source>
</evidence>
<evidence type="ECO:0000256" key="10">
    <source>
        <dbReference type="ARBA" id="ARBA00022801"/>
    </source>
</evidence>
<dbReference type="OrthoDB" id="430293at2759"/>
<keyword evidence="6" id="KW-0812">Transmembrane</keyword>
<dbReference type="EMBL" id="FJOG01000001">
    <property type="protein sequence ID" value="CZR50540.1"/>
    <property type="molecule type" value="Genomic_DNA"/>
</dbReference>
<evidence type="ECO:0000256" key="8">
    <source>
        <dbReference type="ARBA" id="ARBA00022723"/>
    </source>
</evidence>
<evidence type="ECO:0000256" key="12">
    <source>
        <dbReference type="ARBA" id="ARBA00022989"/>
    </source>
</evidence>
<keyword evidence="12" id="KW-1133">Transmembrane helix</keyword>
<evidence type="ECO:0000256" key="2">
    <source>
        <dbReference type="ARBA" id="ARBA00004173"/>
    </source>
</evidence>
<evidence type="ECO:0000256" key="1">
    <source>
        <dbReference type="ARBA" id="ARBA00004167"/>
    </source>
</evidence>